<dbReference type="InterPro" id="IPR036390">
    <property type="entry name" value="WH_DNA-bd_sf"/>
</dbReference>
<dbReference type="AlphaFoldDB" id="A0AA95L106"/>
<sequence>MSTSNKGGIVRVSKRDSSYAIIDPFFLSDERLSWKAKGLLGYLLSKPYNWRLYVSDLVKRSKDGKDAVYSALKELEAAGYIERRQMRDPETQRITGYETVVFERPVDPIEPEGPEPGTAIPHTENPDMENPSTANPPLVINDLNNNDFKDGCMNDAREDDGSDFVMAALYRRLSAIPLNDTHAVGDFYFADIYAALLRHFPGRLDPEVIDLAAEQYAMMTVDISTNLPRINVDNPVGLFVDAYKTALAQYKALRYKQKRVAK</sequence>
<feature type="region of interest" description="Disordered" evidence="1">
    <location>
        <begin position="105"/>
        <end position="135"/>
    </location>
</feature>
<dbReference type="Pfam" id="PF13730">
    <property type="entry name" value="HTH_36"/>
    <property type="match status" value="1"/>
</dbReference>
<reference evidence="2" key="1">
    <citation type="submission" date="2023-05" db="EMBL/GenBank/DDBJ databases">
        <title>Comparative genomics of Bacillaceae isolates and their secondary metabolite potential.</title>
        <authorList>
            <person name="Song L."/>
            <person name="Nielsen L.J."/>
            <person name="Mohite O."/>
            <person name="Xu X."/>
            <person name="Weber T."/>
            <person name="Kovacs A.T."/>
        </authorList>
    </citation>
    <scope>NUCLEOTIDE SEQUENCE</scope>
    <source>
        <strain evidence="2">B2_4</strain>
    </source>
</reference>
<dbReference type="Proteomes" id="UP001177943">
    <property type="component" value="Chromosome"/>
</dbReference>
<dbReference type="EMBL" id="CP126084">
    <property type="protein sequence ID" value="WHX49119.1"/>
    <property type="molecule type" value="Genomic_DNA"/>
</dbReference>
<evidence type="ECO:0000313" key="2">
    <source>
        <dbReference type="EMBL" id="WHX49119.1"/>
    </source>
</evidence>
<protein>
    <submittedName>
        <fullName evidence="2">Helix-turn-helix domain-containing protein</fullName>
    </submittedName>
</protein>
<accession>A0AA95L106</accession>
<evidence type="ECO:0000256" key="1">
    <source>
        <dbReference type="SAM" id="MobiDB-lite"/>
    </source>
</evidence>
<dbReference type="SUPFAM" id="SSF46785">
    <property type="entry name" value="Winged helix' DNA-binding domain"/>
    <property type="match status" value="1"/>
</dbReference>
<dbReference type="RefSeq" id="WP_283926402.1">
    <property type="nucleotide sequence ID" value="NZ_CP126084.1"/>
</dbReference>
<evidence type="ECO:0000313" key="3">
    <source>
        <dbReference type="Proteomes" id="UP001177943"/>
    </source>
</evidence>
<organism evidence="2 3">
    <name type="scientific">Paenibacillus woosongensis</name>
    <dbReference type="NCBI Taxonomy" id="307580"/>
    <lineage>
        <taxon>Bacteria</taxon>
        <taxon>Bacillati</taxon>
        <taxon>Bacillota</taxon>
        <taxon>Bacilli</taxon>
        <taxon>Bacillales</taxon>
        <taxon>Paenibacillaceae</taxon>
        <taxon>Paenibacillus</taxon>
    </lineage>
</organism>
<proteinExistence type="predicted"/>
<name>A0AA95L106_9BACL</name>
<dbReference type="KEGG" id="pwn:QNH46_24290"/>
<gene>
    <name evidence="2" type="ORF">QNH46_24290</name>
</gene>